<organism evidence="1 2">
    <name type="scientific">Syncephalastrum racemosum</name>
    <name type="common">Filamentous fungus</name>
    <dbReference type="NCBI Taxonomy" id="13706"/>
    <lineage>
        <taxon>Eukaryota</taxon>
        <taxon>Fungi</taxon>
        <taxon>Fungi incertae sedis</taxon>
        <taxon>Mucoromycota</taxon>
        <taxon>Mucoromycotina</taxon>
        <taxon>Mucoromycetes</taxon>
        <taxon>Mucorales</taxon>
        <taxon>Syncephalastraceae</taxon>
        <taxon>Syncephalastrum</taxon>
    </lineage>
</organism>
<keyword evidence="2" id="KW-1185">Reference proteome</keyword>
<sequence>MSAIKSLLCNALDAIAQHNDLDTAEAQLRLALTAVLDLKAQRALQSNRHDHALAHANALIALFPSSPEGYYRKGDVLFEKLDYKQACRLYTTCLHLCQARKRDVAPLQSRLEDARKRLNRKVDPWLRLPNELIESVFAYCPGARFTCLAVCKAWRHKLLNVGMLWQNLSLTLQSSTSRAAPASTSCKYLGRSLRHLTIQTDRTLCSALTFLLNNKCTHIERLTINDTSSYAYPPDGILQWPGHIDLPRLSGHLTELVIQSNAILKNSLCFIIASCPKLVKLAYRIVDEDEEHSAGVWQGRHATLSQPTPLRHVEWPLQEEILEKSEFIFEFCPQLQVLRIWPSIRGFSQDVSAFVDRLQRRCPALEQLILHKTADYTPLPIQRPIRPLLPSPPTRRTGLTNLSLGSVVFLRDHDILRRLIVDSASTLEQLDLARPLQQGVNTTESRSSLIPPLAKLQHFSLADQVPPFMQPFQNFLNGCQHLHTLQLRHLTLTVPIMDALLQLPLLHTVSFQYCSGGSHVYNHFAEGAAALGDACPLRSLYVEDWGKAPHVLLEPLSLSSTGKLRTLQHLVLFARYGEGFFFESMDWQMFISNARRSGLTSRLLTLQVDANERIYTRLSTSFIANVTYRVRVPNVELL</sequence>
<dbReference type="InterPro" id="IPR032675">
    <property type="entry name" value="LRR_dom_sf"/>
</dbReference>
<dbReference type="EMBL" id="MCGN01000004">
    <property type="protein sequence ID" value="ORY97451.1"/>
    <property type="molecule type" value="Genomic_DNA"/>
</dbReference>
<accession>A0A1X2HEU6</accession>
<dbReference type="Gene3D" id="3.80.10.10">
    <property type="entry name" value="Ribonuclease Inhibitor"/>
    <property type="match status" value="2"/>
</dbReference>
<protein>
    <submittedName>
        <fullName evidence="1">Uncharacterized protein</fullName>
    </submittedName>
</protein>
<dbReference type="InterPro" id="IPR036047">
    <property type="entry name" value="F-box-like_dom_sf"/>
</dbReference>
<dbReference type="SUPFAM" id="SSF48452">
    <property type="entry name" value="TPR-like"/>
    <property type="match status" value="1"/>
</dbReference>
<dbReference type="Proteomes" id="UP000242180">
    <property type="component" value="Unassembled WGS sequence"/>
</dbReference>
<evidence type="ECO:0000313" key="1">
    <source>
        <dbReference type="EMBL" id="ORY97451.1"/>
    </source>
</evidence>
<evidence type="ECO:0000313" key="2">
    <source>
        <dbReference type="Proteomes" id="UP000242180"/>
    </source>
</evidence>
<dbReference type="Gene3D" id="1.25.40.10">
    <property type="entry name" value="Tetratricopeptide repeat domain"/>
    <property type="match status" value="1"/>
</dbReference>
<name>A0A1X2HEU6_SYNRA</name>
<dbReference type="InterPro" id="IPR011990">
    <property type="entry name" value="TPR-like_helical_dom_sf"/>
</dbReference>
<dbReference type="AlphaFoldDB" id="A0A1X2HEU6"/>
<reference evidence="1 2" key="1">
    <citation type="submission" date="2016-07" db="EMBL/GenBank/DDBJ databases">
        <title>Pervasive Adenine N6-methylation of Active Genes in Fungi.</title>
        <authorList>
            <consortium name="DOE Joint Genome Institute"/>
            <person name="Mondo S.J."/>
            <person name="Dannebaum R.O."/>
            <person name="Kuo R.C."/>
            <person name="Labutti K."/>
            <person name="Haridas S."/>
            <person name="Kuo A."/>
            <person name="Salamov A."/>
            <person name="Ahrendt S.R."/>
            <person name="Lipzen A."/>
            <person name="Sullivan W."/>
            <person name="Andreopoulos W.B."/>
            <person name="Clum A."/>
            <person name="Lindquist E."/>
            <person name="Daum C."/>
            <person name="Ramamoorthy G.K."/>
            <person name="Gryganskyi A."/>
            <person name="Culley D."/>
            <person name="Magnuson J.K."/>
            <person name="James T.Y."/>
            <person name="O'Malley M.A."/>
            <person name="Stajich J.E."/>
            <person name="Spatafora J.W."/>
            <person name="Visel A."/>
            <person name="Grigoriev I.V."/>
        </authorList>
    </citation>
    <scope>NUCLEOTIDE SEQUENCE [LARGE SCALE GENOMIC DNA]</scope>
    <source>
        <strain evidence="1 2">NRRL 2496</strain>
    </source>
</reference>
<dbReference type="InParanoid" id="A0A1X2HEU6"/>
<comment type="caution">
    <text evidence="1">The sequence shown here is derived from an EMBL/GenBank/DDBJ whole genome shotgun (WGS) entry which is preliminary data.</text>
</comment>
<gene>
    <name evidence="1" type="ORF">BCR43DRAFT_562916</name>
</gene>
<dbReference type="SUPFAM" id="SSF81383">
    <property type="entry name" value="F-box domain"/>
    <property type="match status" value="1"/>
</dbReference>
<proteinExistence type="predicted"/>
<dbReference type="SUPFAM" id="SSF52047">
    <property type="entry name" value="RNI-like"/>
    <property type="match status" value="1"/>
</dbReference>